<dbReference type="PROSITE" id="PS50297">
    <property type="entry name" value="ANK_REP_REGION"/>
    <property type="match status" value="1"/>
</dbReference>
<sequence length="774" mass="82816">MVTVHIRWTRSRLSRPDHLNARTQTNNKQQTVVIMTAGAVSAPLIIPIIHLQSHRVKNHIDTTTPVSIQSDTRGASIFYTLDGSRPAAVQRGSAGSGRKYSEPILLPAGRVAVRAVAVTSDGRESSTVTKVFSVELVDGGNRRENEENFLQSDQQFSFQRPSEGTSWIAENSAGSSLRPPEPRMMGNASLQSGPRFLSSRLDSPTTAAQTGTSRRSQSANSGVLKQPSNTQTSRIHRETNFPRCAQCLSLRTSDPFARFCAQCGAAVPPLPDQRLPPAEGGQAVCCVFCNTLVPVSAHSCLICEASVNQQLQPQGSLTLQDHLLCVCCGSGNPAHVSTCLTCESHLQPKVCVGNSAPSVPPADGRKLSCSRCKRLNRGDARYCDWCGSKPGHAVSCVICWRCGASGHPYAFHCAACGVFLEAPAPPTSHRDITGPNGAANRVRCTWQTTPSSDSAPKVEVITPTAENYTQTVGLYYPSATELQRKEQQKELEVSRQQLTRDRQSLLTAVSPGRGFWRKQLDHVCAHLRSYAQNNAPFRALLGEPRLGRLVSAVIQEDRYEVSVTISFVSAGREEKQEPAGGSAGPTAGRTETLSSVTERSADSSGLRSHQSTGVMKPPKPNPTPKPPVKDVQLLKELGPGQGEISIVQQLLDQGADPSCCGSDGRHALAVAVVNGHHDVLPVLVQRGADVDQESGQMKNSALHEAAVLGSEGLQSARVLLSLKAGVRRRNAGGLTAYDLAVNSGCNDMASLLAAQTGLDLLGKLGKPKLNLDVF</sequence>
<dbReference type="SUPFAM" id="SSF48403">
    <property type="entry name" value="Ankyrin repeat"/>
    <property type="match status" value="1"/>
</dbReference>
<keyword evidence="4" id="KW-1185">Reference proteome</keyword>
<evidence type="ECO:0000256" key="1">
    <source>
        <dbReference type="PROSITE-ProRule" id="PRU00023"/>
    </source>
</evidence>
<dbReference type="SMART" id="SM00248">
    <property type="entry name" value="ANK"/>
    <property type="match status" value="2"/>
</dbReference>
<dbReference type="OMA" id="GFAHIRS"/>
<proteinExistence type="predicted"/>
<dbReference type="InterPro" id="IPR052481">
    <property type="entry name" value="DZAN1"/>
</dbReference>
<name>A0A8C4E8B1_DICLA</name>
<dbReference type="InterPro" id="IPR036770">
    <property type="entry name" value="Ankyrin_rpt-contain_sf"/>
</dbReference>
<dbReference type="Pfam" id="PF12796">
    <property type="entry name" value="Ank_2"/>
    <property type="match status" value="1"/>
</dbReference>
<dbReference type="Gene3D" id="1.25.40.20">
    <property type="entry name" value="Ankyrin repeat-containing domain"/>
    <property type="match status" value="1"/>
</dbReference>
<feature type="repeat" description="ANK" evidence="1">
    <location>
        <begin position="663"/>
        <end position="695"/>
    </location>
</feature>
<dbReference type="InterPro" id="IPR002110">
    <property type="entry name" value="Ankyrin_rpt"/>
</dbReference>
<dbReference type="InterPro" id="IPR026876">
    <property type="entry name" value="Fn3_assoc_repeat"/>
</dbReference>
<gene>
    <name evidence="3" type="primary">dzank1</name>
</gene>
<feature type="region of interest" description="Disordered" evidence="2">
    <location>
        <begin position="571"/>
        <end position="630"/>
    </location>
</feature>
<reference evidence="3" key="1">
    <citation type="submission" date="2025-08" db="UniProtKB">
        <authorList>
            <consortium name="Ensembl"/>
        </authorList>
    </citation>
    <scope>IDENTIFICATION</scope>
</reference>
<accession>A0A8C4E8B1</accession>
<dbReference type="GeneID" id="127353624"/>
<dbReference type="PROSITE" id="PS50088">
    <property type="entry name" value="ANK_REPEAT"/>
    <property type="match status" value="1"/>
</dbReference>
<dbReference type="Pfam" id="PF13287">
    <property type="entry name" value="Fn3_assoc"/>
    <property type="match status" value="1"/>
</dbReference>
<dbReference type="AlphaFoldDB" id="A0A8C4E8B1"/>
<dbReference type="Ensembl" id="ENSDLAT00005015181.2">
    <property type="protein sequence ID" value="ENSDLAP00005013934.2"/>
    <property type="gene ID" value="ENSDLAG00005006962.2"/>
</dbReference>
<dbReference type="Proteomes" id="UP000694389">
    <property type="component" value="Unassembled WGS sequence"/>
</dbReference>
<evidence type="ECO:0000313" key="4">
    <source>
        <dbReference type="Proteomes" id="UP000694389"/>
    </source>
</evidence>
<feature type="compositionally biased region" description="Polar residues" evidence="2">
    <location>
        <begin position="589"/>
        <end position="613"/>
    </location>
</feature>
<feature type="compositionally biased region" description="Pro residues" evidence="2">
    <location>
        <begin position="617"/>
        <end position="626"/>
    </location>
</feature>
<keyword evidence="1" id="KW-0040">ANK repeat</keyword>
<protein>
    <submittedName>
        <fullName evidence="3">Double zinc ribbon and ankyrin repeat domains 1</fullName>
    </submittedName>
</protein>
<organism evidence="3 4">
    <name type="scientific">Dicentrarchus labrax</name>
    <name type="common">European seabass</name>
    <name type="synonym">Morone labrax</name>
    <dbReference type="NCBI Taxonomy" id="13489"/>
    <lineage>
        <taxon>Eukaryota</taxon>
        <taxon>Metazoa</taxon>
        <taxon>Chordata</taxon>
        <taxon>Craniata</taxon>
        <taxon>Vertebrata</taxon>
        <taxon>Euteleostomi</taxon>
        <taxon>Actinopterygii</taxon>
        <taxon>Neopterygii</taxon>
        <taxon>Teleostei</taxon>
        <taxon>Neoteleostei</taxon>
        <taxon>Acanthomorphata</taxon>
        <taxon>Eupercaria</taxon>
        <taxon>Moronidae</taxon>
        <taxon>Dicentrarchus</taxon>
    </lineage>
</organism>
<feature type="compositionally biased region" description="Polar residues" evidence="2">
    <location>
        <begin position="200"/>
        <end position="233"/>
    </location>
</feature>
<dbReference type="PANTHER" id="PTHR16058">
    <property type="entry name" value="DOUBLE ZINC RIBBON AND ANKYRIN REPEAT-CONTAINING PROTEIN 1"/>
    <property type="match status" value="1"/>
</dbReference>
<feature type="region of interest" description="Disordered" evidence="2">
    <location>
        <begin position="170"/>
        <end position="235"/>
    </location>
</feature>
<dbReference type="CTD" id="55184"/>
<dbReference type="PANTHER" id="PTHR16058:SF4">
    <property type="entry name" value="DOUBLE ZINC RIBBON AND ANKYRIN REPEAT-CONTAINING PROTEIN 1"/>
    <property type="match status" value="1"/>
</dbReference>
<evidence type="ECO:0000313" key="3">
    <source>
        <dbReference type="Ensembl" id="ENSDLAP00005013934.2"/>
    </source>
</evidence>
<dbReference type="RefSeq" id="XP_051238982.1">
    <property type="nucleotide sequence ID" value="XM_051383022.1"/>
</dbReference>
<dbReference type="GO" id="GO:0042462">
    <property type="term" value="P:eye photoreceptor cell development"/>
    <property type="evidence" value="ECO:0007669"/>
    <property type="project" value="Ensembl"/>
</dbReference>
<reference evidence="3" key="2">
    <citation type="submission" date="2025-09" db="UniProtKB">
        <authorList>
            <consortium name="Ensembl"/>
        </authorList>
    </citation>
    <scope>IDENTIFICATION</scope>
</reference>
<dbReference type="GeneTree" id="ENSGT00390000000549"/>
<evidence type="ECO:0000256" key="2">
    <source>
        <dbReference type="SAM" id="MobiDB-lite"/>
    </source>
</evidence>
<dbReference type="OrthoDB" id="10033229at2759"/>